<name>A0ABU9AZD1_9BACT</name>
<sequence>MPLDEPETIDAIHIDPATGACVLTIRDEWDWSDRRTHLEALLNKVCFYLDSIEAGKVVVRMPLSIGREHVIEIEALHPLPEFDGDFMGELEASCAFCEVKVRYRPGGRPAEVGGSPTVA</sequence>
<proteinExistence type="predicted"/>
<protein>
    <submittedName>
        <fullName evidence="1">DUF6572 domain-containing protein</fullName>
    </submittedName>
</protein>
<dbReference type="InterPro" id="IPR046702">
    <property type="entry name" value="DUF6572"/>
</dbReference>
<dbReference type="EMBL" id="JBBUKT010000010">
    <property type="protein sequence ID" value="MEK7953129.1"/>
    <property type="molecule type" value="Genomic_DNA"/>
</dbReference>
<comment type="caution">
    <text evidence="1">The sequence shown here is derived from an EMBL/GenBank/DDBJ whole genome shotgun (WGS) entry which is preliminary data.</text>
</comment>
<accession>A0ABU9AZD1</accession>
<dbReference type="Proteomes" id="UP001371305">
    <property type="component" value="Unassembled WGS sequence"/>
</dbReference>
<dbReference type="RefSeq" id="WP_341406893.1">
    <property type="nucleotide sequence ID" value="NZ_JBBUKT010000010.1"/>
</dbReference>
<evidence type="ECO:0000313" key="2">
    <source>
        <dbReference type="Proteomes" id="UP001371305"/>
    </source>
</evidence>
<reference evidence="1 2" key="1">
    <citation type="submission" date="2024-04" db="EMBL/GenBank/DDBJ databases">
        <title>Luteolibacter sp. isolated from soil.</title>
        <authorList>
            <person name="An J."/>
        </authorList>
    </citation>
    <scope>NUCLEOTIDE SEQUENCE [LARGE SCALE GENOMIC DNA]</scope>
    <source>
        <strain evidence="1 2">Y139</strain>
    </source>
</reference>
<gene>
    <name evidence="1" type="ORF">WKV53_21620</name>
</gene>
<dbReference type="Pfam" id="PF20212">
    <property type="entry name" value="DUF6572"/>
    <property type="match status" value="1"/>
</dbReference>
<evidence type="ECO:0000313" key="1">
    <source>
        <dbReference type="EMBL" id="MEK7953129.1"/>
    </source>
</evidence>
<organism evidence="1 2">
    <name type="scientific">Luteolibacter soli</name>
    <dbReference type="NCBI Taxonomy" id="3135280"/>
    <lineage>
        <taxon>Bacteria</taxon>
        <taxon>Pseudomonadati</taxon>
        <taxon>Verrucomicrobiota</taxon>
        <taxon>Verrucomicrobiia</taxon>
        <taxon>Verrucomicrobiales</taxon>
        <taxon>Verrucomicrobiaceae</taxon>
        <taxon>Luteolibacter</taxon>
    </lineage>
</organism>
<keyword evidence="2" id="KW-1185">Reference proteome</keyword>